<dbReference type="AlphaFoldDB" id="A0A9Q0RLQ0"/>
<evidence type="ECO:0000259" key="2">
    <source>
        <dbReference type="Pfam" id="PF01465"/>
    </source>
</evidence>
<comment type="caution">
    <text evidence="3">The sequence shown here is derived from an EMBL/GenBank/DDBJ whole genome shotgun (WGS) entry which is preliminary data.</text>
</comment>
<protein>
    <recommendedName>
        <fullName evidence="2">GRIP domain-containing protein</fullName>
    </recommendedName>
</protein>
<dbReference type="EMBL" id="JAPWDV010000003">
    <property type="protein sequence ID" value="KAJ6217586.1"/>
    <property type="molecule type" value="Genomic_DNA"/>
</dbReference>
<gene>
    <name evidence="3" type="ORF">RDWZM_008743</name>
</gene>
<keyword evidence="1" id="KW-0175">Coiled coil</keyword>
<sequence>MTRQCTKCDRFQSIIDEQKSKIQLLETRLKDLLRAYKLVLKEKDNLRNLNASITADVDSTQQKRISDLEENVIHMSSICGKFELEREHDKQQIEQLENECESLKKQLDNLKTTPEVQTEEQILPKVSRLVRQFRNKSSQTDIINTNNTVIKPSKLIDQGIQTDFSPIENQTELQSQSKTKHEMAIVAPLCYSESNLDEESVMPSESASVANNSGVSLFYANELARKELELTEARLRIRECECSIREIQWKYTNDKYRLQSRIADLELLNNNFMASKSDKPTQPMSTVNVAYIRNVLTKLLETKDKEQKQIMINALLTALKSIG</sequence>
<reference evidence="3" key="1">
    <citation type="submission" date="2022-12" db="EMBL/GenBank/DDBJ databases">
        <title>Genome assemblies of Blomia tropicalis.</title>
        <authorList>
            <person name="Cui Y."/>
        </authorList>
    </citation>
    <scope>NUCLEOTIDE SEQUENCE</scope>
    <source>
        <tissue evidence="3">Adult mites</tissue>
    </source>
</reference>
<dbReference type="Pfam" id="PF01465">
    <property type="entry name" value="GRIP"/>
    <property type="match status" value="1"/>
</dbReference>
<feature type="coiled-coil region" evidence="1">
    <location>
        <begin position="79"/>
        <end position="113"/>
    </location>
</feature>
<feature type="coiled-coil region" evidence="1">
    <location>
        <begin position="15"/>
        <end position="49"/>
    </location>
</feature>
<dbReference type="Proteomes" id="UP001142055">
    <property type="component" value="Chromosome 3"/>
</dbReference>
<name>A0A9Q0RLQ0_BLOTA</name>
<evidence type="ECO:0000313" key="3">
    <source>
        <dbReference type="EMBL" id="KAJ6217586.1"/>
    </source>
</evidence>
<proteinExistence type="predicted"/>
<evidence type="ECO:0000313" key="4">
    <source>
        <dbReference type="Proteomes" id="UP001142055"/>
    </source>
</evidence>
<accession>A0A9Q0RLQ0</accession>
<dbReference type="InterPro" id="IPR000237">
    <property type="entry name" value="GRIP_dom"/>
</dbReference>
<keyword evidence="4" id="KW-1185">Reference proteome</keyword>
<dbReference type="OMA" id="ENECALR"/>
<evidence type="ECO:0000256" key="1">
    <source>
        <dbReference type="SAM" id="Coils"/>
    </source>
</evidence>
<organism evidence="3 4">
    <name type="scientific">Blomia tropicalis</name>
    <name type="common">Mite</name>
    <dbReference type="NCBI Taxonomy" id="40697"/>
    <lineage>
        <taxon>Eukaryota</taxon>
        <taxon>Metazoa</taxon>
        <taxon>Ecdysozoa</taxon>
        <taxon>Arthropoda</taxon>
        <taxon>Chelicerata</taxon>
        <taxon>Arachnida</taxon>
        <taxon>Acari</taxon>
        <taxon>Acariformes</taxon>
        <taxon>Sarcoptiformes</taxon>
        <taxon>Astigmata</taxon>
        <taxon>Glycyphagoidea</taxon>
        <taxon>Echimyopodidae</taxon>
        <taxon>Blomia</taxon>
    </lineage>
</organism>
<feature type="domain" description="GRIP" evidence="2">
    <location>
        <begin position="287"/>
        <end position="320"/>
    </location>
</feature>